<keyword evidence="7" id="KW-0677">Repeat</keyword>
<dbReference type="InterPro" id="IPR052422">
    <property type="entry name" value="Auxin_Ser/Thr_Kinase"/>
</dbReference>
<dbReference type="Proteomes" id="UP001153555">
    <property type="component" value="Unassembled WGS sequence"/>
</dbReference>
<evidence type="ECO:0000259" key="18">
    <source>
        <dbReference type="PROSITE" id="PS50011"/>
    </source>
</evidence>
<feature type="signal peptide" evidence="17">
    <location>
        <begin position="1"/>
        <end position="19"/>
    </location>
</feature>
<dbReference type="Pfam" id="PF00560">
    <property type="entry name" value="LRR_1"/>
    <property type="match status" value="1"/>
</dbReference>
<dbReference type="PANTHER" id="PTHR47986">
    <property type="entry name" value="OSJNBA0070M12.3 PROTEIN"/>
    <property type="match status" value="1"/>
</dbReference>
<comment type="similarity">
    <text evidence="2">Belongs to the protein kinase superfamily. Ser/Thr protein kinase family.</text>
</comment>
<dbReference type="SUPFAM" id="SSF56112">
    <property type="entry name" value="Protein kinase-like (PK-like)"/>
    <property type="match status" value="1"/>
</dbReference>
<proteinExistence type="inferred from homology"/>
<keyword evidence="5 16" id="KW-0812">Transmembrane</keyword>
<keyword evidence="3" id="KW-1003">Cell membrane</keyword>
<evidence type="ECO:0000313" key="19">
    <source>
        <dbReference type="EMBL" id="CAA0824331.1"/>
    </source>
</evidence>
<dbReference type="Pfam" id="PF08263">
    <property type="entry name" value="LRRNT_2"/>
    <property type="match status" value="2"/>
</dbReference>
<dbReference type="AlphaFoldDB" id="A0A9N7REF5"/>
<evidence type="ECO:0000256" key="14">
    <source>
        <dbReference type="ARBA" id="ARBA00023180"/>
    </source>
</evidence>
<feature type="chain" id="PRO_5040498483" evidence="17">
    <location>
        <begin position="20"/>
        <end position="751"/>
    </location>
</feature>
<dbReference type="InterPro" id="IPR032675">
    <property type="entry name" value="LRR_dom_sf"/>
</dbReference>
<protein>
    <submittedName>
        <fullName evidence="19">Leucine-rich repeat protein kinase family protein</fullName>
    </submittedName>
</protein>
<evidence type="ECO:0000256" key="13">
    <source>
        <dbReference type="ARBA" id="ARBA00023170"/>
    </source>
</evidence>
<keyword evidence="9" id="KW-0067">ATP-binding</keyword>
<keyword evidence="19" id="KW-0808">Transferase</keyword>
<gene>
    <name evidence="19" type="ORF">SHERM_21286</name>
</gene>
<evidence type="ECO:0000256" key="8">
    <source>
        <dbReference type="ARBA" id="ARBA00022741"/>
    </source>
</evidence>
<feature type="transmembrane region" description="Helical" evidence="16">
    <location>
        <begin position="372"/>
        <end position="394"/>
    </location>
</feature>
<dbReference type="Gene3D" id="3.80.10.10">
    <property type="entry name" value="Ribonuclease Inhibitor"/>
    <property type="match status" value="2"/>
</dbReference>
<comment type="subcellular location">
    <subcellularLocation>
        <location evidence="1">Cell membrane</location>
        <topology evidence="1">Single-pass membrane protein</topology>
    </subcellularLocation>
</comment>
<reference evidence="19" key="1">
    <citation type="submission" date="2019-12" db="EMBL/GenBank/DDBJ databases">
        <authorList>
            <person name="Scholes J."/>
        </authorList>
    </citation>
    <scope>NUCLEOTIDE SEQUENCE</scope>
</reference>
<keyword evidence="20" id="KW-1185">Reference proteome</keyword>
<dbReference type="Pfam" id="PF07714">
    <property type="entry name" value="PK_Tyr_Ser-Thr"/>
    <property type="match status" value="1"/>
</dbReference>
<evidence type="ECO:0000256" key="5">
    <source>
        <dbReference type="ARBA" id="ARBA00022692"/>
    </source>
</evidence>
<evidence type="ECO:0000256" key="17">
    <source>
        <dbReference type="SAM" id="SignalP"/>
    </source>
</evidence>
<dbReference type="PANTHER" id="PTHR47986:SF1">
    <property type="entry name" value="OS04G0685900 PROTEIN"/>
    <property type="match status" value="1"/>
</dbReference>
<keyword evidence="11 16" id="KW-0472">Membrane</keyword>
<evidence type="ECO:0000256" key="15">
    <source>
        <dbReference type="SAM" id="MobiDB-lite"/>
    </source>
</evidence>
<dbReference type="FunFam" id="1.10.510.10:FF:000468">
    <property type="entry name" value="PTI1-like tyrosine-protein kinase 3"/>
    <property type="match status" value="1"/>
</dbReference>
<dbReference type="FunFam" id="3.80.10.10:FF:000129">
    <property type="entry name" value="Leucine-rich repeat receptor-like kinase"/>
    <property type="match status" value="1"/>
</dbReference>
<dbReference type="InterPro" id="IPR008271">
    <property type="entry name" value="Ser/Thr_kinase_AS"/>
</dbReference>
<dbReference type="OrthoDB" id="2018786at2759"/>
<feature type="region of interest" description="Disordered" evidence="15">
    <location>
        <begin position="403"/>
        <end position="422"/>
    </location>
</feature>
<keyword evidence="13" id="KW-0675">Receptor</keyword>
<evidence type="ECO:0000256" key="10">
    <source>
        <dbReference type="ARBA" id="ARBA00022989"/>
    </source>
</evidence>
<feature type="compositionally biased region" description="Low complexity" evidence="15">
    <location>
        <begin position="345"/>
        <end position="357"/>
    </location>
</feature>
<dbReference type="InterPro" id="IPR001611">
    <property type="entry name" value="Leu-rich_rpt"/>
</dbReference>
<organism evidence="19 20">
    <name type="scientific">Striga hermonthica</name>
    <name type="common">Purple witchweed</name>
    <name type="synonym">Buchnera hermonthica</name>
    <dbReference type="NCBI Taxonomy" id="68872"/>
    <lineage>
        <taxon>Eukaryota</taxon>
        <taxon>Viridiplantae</taxon>
        <taxon>Streptophyta</taxon>
        <taxon>Embryophyta</taxon>
        <taxon>Tracheophyta</taxon>
        <taxon>Spermatophyta</taxon>
        <taxon>Magnoliopsida</taxon>
        <taxon>eudicotyledons</taxon>
        <taxon>Gunneridae</taxon>
        <taxon>Pentapetalae</taxon>
        <taxon>asterids</taxon>
        <taxon>lamiids</taxon>
        <taxon>Lamiales</taxon>
        <taxon>Orobanchaceae</taxon>
        <taxon>Buchnereae</taxon>
        <taxon>Striga</taxon>
    </lineage>
</organism>
<sequence length="751" mass="82222">MLRIFLGFFILTLSAYIDCATDPNDLKVLNDFKNGLKNPELLKWPENGNDPCGPPKWDHVFCSNDRVTQIQVQGLGLEGTLPQNLNQLGMLENLGLQRNKFYGKMPTFSGLSNLQYAFLDFNRLDTIPFDFFRGLTSVQVLALDENPFNQTSGWALPADLAECTQLVNFSCSQCNTKPGEPCSPEVSALLEFLGELGYPLQLASLWSGNDPCEQSWRGISCNSMGKVTVINLQHLGLNGTLSPSLANLSSLREIHLEGNNIHGTVPADLTRLSFLRVLNLNGNNFDKPLPQFHGNVTVVTTGNAKFESRDGPVPAPSPPNSSDSPNNNSNSNAPAGEVNRRRPDSPSSGIPSLNSSGAVNGPSPEKSRITTMAAAAAGSTVLLALVAVLFICCLRRRKKLAKNAPARVASHKDSLKDPDNSNNNSMFKIGFMDGGPASEALRASSAGSRASYGPDSIELGSPSISVHVLRKGDERLLVYEYMPQGALSQHLFRWKSLGLEPLSWTSRLYIALDVARGVEYLHSLAHHSFIHRDLKSANILLDDEFRAKVSDFGLVKLAPDREMSMATRLAGTFGYLAPEYAVTGKITTKVDVFSFGVVLMELLTGLAALDEQRPEEKRYLAEWFWQIKSKKDSLIASVDPALNAEEDIHESIHLIATLAGHCTARDPNHRPEMGHAVSVLAQLVERWRPHEDIDRESGVSMDLPLSQMLKGWQQEEEGLTRDYSYASQDSKGSIPTKPSGFADSFTSADAR</sequence>
<feature type="compositionally biased region" description="Low complexity" evidence="15">
    <location>
        <begin position="320"/>
        <end position="335"/>
    </location>
</feature>
<keyword evidence="6 17" id="KW-0732">Signal</keyword>
<evidence type="ECO:0000256" key="16">
    <source>
        <dbReference type="SAM" id="Phobius"/>
    </source>
</evidence>
<name>A0A9N7REF5_STRHE</name>
<keyword evidence="14" id="KW-0325">Glycoprotein</keyword>
<dbReference type="GO" id="GO:0005886">
    <property type="term" value="C:plasma membrane"/>
    <property type="evidence" value="ECO:0007669"/>
    <property type="project" value="UniProtKB-SubCell"/>
</dbReference>
<keyword evidence="8" id="KW-0547">Nucleotide-binding</keyword>
<dbReference type="EMBL" id="CACSLK010024742">
    <property type="protein sequence ID" value="CAA0824331.1"/>
    <property type="molecule type" value="Genomic_DNA"/>
</dbReference>
<dbReference type="InterPro" id="IPR011009">
    <property type="entry name" value="Kinase-like_dom_sf"/>
</dbReference>
<evidence type="ECO:0000256" key="6">
    <source>
        <dbReference type="ARBA" id="ARBA00022729"/>
    </source>
</evidence>
<dbReference type="GO" id="GO:0051707">
    <property type="term" value="P:response to other organism"/>
    <property type="evidence" value="ECO:0007669"/>
    <property type="project" value="UniProtKB-ARBA"/>
</dbReference>
<accession>A0A9N7REF5</accession>
<dbReference type="GO" id="GO:0005524">
    <property type="term" value="F:ATP binding"/>
    <property type="evidence" value="ECO:0007669"/>
    <property type="project" value="UniProtKB-KW"/>
</dbReference>
<dbReference type="SMART" id="SM00220">
    <property type="entry name" value="S_TKc"/>
    <property type="match status" value="1"/>
</dbReference>
<feature type="region of interest" description="Disordered" evidence="15">
    <location>
        <begin position="720"/>
        <end position="751"/>
    </location>
</feature>
<evidence type="ECO:0000256" key="12">
    <source>
        <dbReference type="ARBA" id="ARBA00023157"/>
    </source>
</evidence>
<keyword evidence="19" id="KW-0418">Kinase</keyword>
<keyword evidence="12" id="KW-1015">Disulfide bond</keyword>
<keyword evidence="10 16" id="KW-1133">Transmembrane helix</keyword>
<dbReference type="PROSITE" id="PS00108">
    <property type="entry name" value="PROTEIN_KINASE_ST"/>
    <property type="match status" value="1"/>
</dbReference>
<evidence type="ECO:0000256" key="3">
    <source>
        <dbReference type="ARBA" id="ARBA00022475"/>
    </source>
</evidence>
<feature type="domain" description="Protein kinase" evidence="18">
    <location>
        <begin position="394"/>
        <end position="693"/>
    </location>
</feature>
<keyword evidence="4" id="KW-0433">Leucine-rich repeat</keyword>
<evidence type="ECO:0000256" key="7">
    <source>
        <dbReference type="ARBA" id="ARBA00022737"/>
    </source>
</evidence>
<evidence type="ECO:0000256" key="2">
    <source>
        <dbReference type="ARBA" id="ARBA00008684"/>
    </source>
</evidence>
<evidence type="ECO:0000256" key="1">
    <source>
        <dbReference type="ARBA" id="ARBA00004162"/>
    </source>
</evidence>
<evidence type="ECO:0000256" key="4">
    <source>
        <dbReference type="ARBA" id="ARBA00022614"/>
    </source>
</evidence>
<evidence type="ECO:0000256" key="11">
    <source>
        <dbReference type="ARBA" id="ARBA00023136"/>
    </source>
</evidence>
<comment type="caution">
    <text evidence="19">The sequence shown here is derived from an EMBL/GenBank/DDBJ whole genome shotgun (WGS) entry which is preliminary data.</text>
</comment>
<feature type="compositionally biased region" description="Basic and acidic residues" evidence="15">
    <location>
        <begin position="410"/>
        <end position="419"/>
    </location>
</feature>
<dbReference type="InterPro" id="IPR000719">
    <property type="entry name" value="Prot_kinase_dom"/>
</dbReference>
<dbReference type="Gene3D" id="1.10.510.10">
    <property type="entry name" value="Transferase(Phosphotransferase) domain 1"/>
    <property type="match status" value="1"/>
</dbReference>
<dbReference type="InterPro" id="IPR013210">
    <property type="entry name" value="LRR_N_plant-typ"/>
</dbReference>
<dbReference type="SUPFAM" id="SSF52058">
    <property type="entry name" value="L domain-like"/>
    <property type="match status" value="1"/>
</dbReference>
<dbReference type="InterPro" id="IPR001245">
    <property type="entry name" value="Ser-Thr/Tyr_kinase_cat_dom"/>
</dbReference>
<evidence type="ECO:0000313" key="20">
    <source>
        <dbReference type="Proteomes" id="UP001153555"/>
    </source>
</evidence>
<dbReference type="GO" id="GO:0004672">
    <property type="term" value="F:protein kinase activity"/>
    <property type="evidence" value="ECO:0007669"/>
    <property type="project" value="InterPro"/>
</dbReference>
<evidence type="ECO:0000256" key="9">
    <source>
        <dbReference type="ARBA" id="ARBA00022840"/>
    </source>
</evidence>
<feature type="region of interest" description="Disordered" evidence="15">
    <location>
        <begin position="304"/>
        <end position="366"/>
    </location>
</feature>
<dbReference type="PROSITE" id="PS50011">
    <property type="entry name" value="PROTEIN_KINASE_DOM"/>
    <property type="match status" value="1"/>
</dbReference>